<dbReference type="InterPro" id="IPR021986">
    <property type="entry name" value="Spherulin4"/>
</dbReference>
<accession>A0A8J3NS60</accession>
<dbReference type="PANTHER" id="PTHR35040">
    <property type="match status" value="1"/>
</dbReference>
<keyword evidence="2" id="KW-1185">Reference proteome</keyword>
<protein>
    <recommendedName>
        <fullName evidence="3">Spherulation-specific family 4 protein</fullName>
    </recommendedName>
</protein>
<dbReference type="PANTHER" id="PTHR35040:SF9">
    <property type="entry name" value="4-LIKE CELL SURFACE PROTEIN, PUTATIVE (AFU_ORTHOLOGUE AFUA_4G14080)-RELATED"/>
    <property type="match status" value="1"/>
</dbReference>
<name>A0A8J3NS60_9ACTN</name>
<evidence type="ECO:0008006" key="3">
    <source>
        <dbReference type="Google" id="ProtNLM"/>
    </source>
</evidence>
<proteinExistence type="predicted"/>
<dbReference type="AlphaFoldDB" id="A0A8J3NS60"/>
<gene>
    <name evidence="1" type="ORF">Cch02nite_36350</name>
</gene>
<comment type="caution">
    <text evidence="1">The sequence shown here is derived from an EMBL/GenBank/DDBJ whole genome shotgun (WGS) entry which is preliminary data.</text>
</comment>
<sequence length="209" mass="22587">MTTLLPLYVHPLVDPDAWQAVAAAGPNVTAIVNVHDGPGEMIDEAYLDATALLQAAHVPMLGYVDLGYLQRSENAITRDLTAWRRYPVDGVFFDQAPTDRTALAAVARHAGRAGGMVVLNPGTRPHRDYAQLADLICTFEGPWRSHRRLFDAPDWPNAAHLIYGVPAAELADAHARLAHLAAGGLVSDLDLPLPYCGVPSWLRTAAVSR</sequence>
<dbReference type="EMBL" id="BONG01000021">
    <property type="protein sequence ID" value="GIF90191.1"/>
    <property type="molecule type" value="Genomic_DNA"/>
</dbReference>
<evidence type="ECO:0000313" key="1">
    <source>
        <dbReference type="EMBL" id="GIF90191.1"/>
    </source>
</evidence>
<reference evidence="1 2" key="1">
    <citation type="submission" date="2021-01" db="EMBL/GenBank/DDBJ databases">
        <title>Whole genome shotgun sequence of Catellatospora chokoriensis NBRC 107358.</title>
        <authorList>
            <person name="Komaki H."/>
            <person name="Tamura T."/>
        </authorList>
    </citation>
    <scope>NUCLEOTIDE SEQUENCE [LARGE SCALE GENOMIC DNA]</scope>
    <source>
        <strain evidence="1 2">NBRC 107358</strain>
    </source>
</reference>
<evidence type="ECO:0000313" key="2">
    <source>
        <dbReference type="Proteomes" id="UP000619293"/>
    </source>
</evidence>
<dbReference type="Pfam" id="PF12138">
    <property type="entry name" value="Spherulin4"/>
    <property type="match status" value="1"/>
</dbReference>
<dbReference type="Proteomes" id="UP000619293">
    <property type="component" value="Unassembled WGS sequence"/>
</dbReference>
<organism evidence="1 2">
    <name type="scientific">Catellatospora chokoriensis</name>
    <dbReference type="NCBI Taxonomy" id="310353"/>
    <lineage>
        <taxon>Bacteria</taxon>
        <taxon>Bacillati</taxon>
        <taxon>Actinomycetota</taxon>
        <taxon>Actinomycetes</taxon>
        <taxon>Micromonosporales</taxon>
        <taxon>Micromonosporaceae</taxon>
        <taxon>Catellatospora</taxon>
    </lineage>
</organism>
<dbReference type="RefSeq" id="WP_191839647.1">
    <property type="nucleotide sequence ID" value="NZ_BAAALB010000009.1"/>
</dbReference>